<dbReference type="RefSeq" id="WP_070237688.1">
    <property type="nucleotide sequence ID" value="NZ_CP017478.1"/>
</dbReference>
<dbReference type="Gene3D" id="1.25.40.390">
    <property type="match status" value="1"/>
</dbReference>
<comment type="subcellular location">
    <subcellularLocation>
        <location evidence="1">Cell outer membrane</location>
    </subcellularLocation>
</comment>
<evidence type="ECO:0000313" key="9">
    <source>
        <dbReference type="EMBL" id="AOW21528.1"/>
    </source>
</evidence>
<reference evidence="9 10" key="1">
    <citation type="submission" date="2016-10" db="EMBL/GenBank/DDBJ databases">
        <title>Lutibacter sp. LPB0138, isolated from marine gastropod.</title>
        <authorList>
            <person name="Kim E."/>
            <person name="Yi H."/>
        </authorList>
    </citation>
    <scope>NUCLEOTIDE SEQUENCE [LARGE SCALE GENOMIC DNA]</scope>
    <source>
        <strain evidence="9 10">LPB0138</strain>
    </source>
</reference>
<keyword evidence="3 6" id="KW-0732">Signal</keyword>
<evidence type="ECO:0000256" key="1">
    <source>
        <dbReference type="ARBA" id="ARBA00004442"/>
    </source>
</evidence>
<dbReference type="OrthoDB" id="5694214at2"/>
<dbReference type="EMBL" id="CP017478">
    <property type="protein sequence ID" value="AOW21528.1"/>
    <property type="molecule type" value="Genomic_DNA"/>
</dbReference>
<dbReference type="InterPro" id="IPR033985">
    <property type="entry name" value="SusD-like_N"/>
</dbReference>
<keyword evidence="4" id="KW-0472">Membrane</keyword>
<organism evidence="9 10">
    <name type="scientific">Urechidicola croceus</name>
    <dbReference type="NCBI Taxonomy" id="1850246"/>
    <lineage>
        <taxon>Bacteria</taxon>
        <taxon>Pseudomonadati</taxon>
        <taxon>Bacteroidota</taxon>
        <taxon>Flavobacteriia</taxon>
        <taxon>Flavobacteriales</taxon>
        <taxon>Flavobacteriaceae</taxon>
        <taxon>Urechidicola</taxon>
    </lineage>
</organism>
<feature type="chain" id="PRO_5009110970" evidence="6">
    <location>
        <begin position="19"/>
        <end position="563"/>
    </location>
</feature>
<dbReference type="InterPro" id="IPR011990">
    <property type="entry name" value="TPR-like_helical_dom_sf"/>
</dbReference>
<evidence type="ECO:0000256" key="2">
    <source>
        <dbReference type="ARBA" id="ARBA00006275"/>
    </source>
</evidence>
<comment type="similarity">
    <text evidence="2">Belongs to the SusD family.</text>
</comment>
<dbReference type="SUPFAM" id="SSF48452">
    <property type="entry name" value="TPR-like"/>
    <property type="match status" value="1"/>
</dbReference>
<dbReference type="Pfam" id="PF14322">
    <property type="entry name" value="SusD-like_3"/>
    <property type="match status" value="1"/>
</dbReference>
<accession>A0A1D8PAB6</accession>
<evidence type="ECO:0000256" key="5">
    <source>
        <dbReference type="ARBA" id="ARBA00023237"/>
    </source>
</evidence>
<protein>
    <submittedName>
        <fullName evidence="9">RagB/SusD family nutrient uptake outer membrane protein</fullName>
    </submittedName>
</protein>
<evidence type="ECO:0000313" key="10">
    <source>
        <dbReference type="Proteomes" id="UP000176050"/>
    </source>
</evidence>
<dbReference type="AlphaFoldDB" id="A0A1D8PAB6"/>
<evidence type="ECO:0000256" key="4">
    <source>
        <dbReference type="ARBA" id="ARBA00023136"/>
    </source>
</evidence>
<keyword evidence="5" id="KW-0998">Cell outer membrane</keyword>
<dbReference type="Proteomes" id="UP000176050">
    <property type="component" value="Chromosome"/>
</dbReference>
<dbReference type="InterPro" id="IPR012944">
    <property type="entry name" value="SusD_RagB_dom"/>
</dbReference>
<dbReference type="STRING" id="1850246.LPB138_12935"/>
<evidence type="ECO:0000259" key="8">
    <source>
        <dbReference type="Pfam" id="PF14322"/>
    </source>
</evidence>
<evidence type="ECO:0000256" key="3">
    <source>
        <dbReference type="ARBA" id="ARBA00022729"/>
    </source>
</evidence>
<feature type="domain" description="RagB/SusD" evidence="7">
    <location>
        <begin position="261"/>
        <end position="563"/>
    </location>
</feature>
<dbReference type="Pfam" id="PF07980">
    <property type="entry name" value="SusD_RagB"/>
    <property type="match status" value="1"/>
</dbReference>
<dbReference type="KEGG" id="lul:LPB138_12935"/>
<name>A0A1D8PAB6_9FLAO</name>
<keyword evidence="10" id="KW-1185">Reference proteome</keyword>
<gene>
    <name evidence="9" type="ORF">LPB138_12935</name>
</gene>
<proteinExistence type="inferred from homology"/>
<feature type="domain" description="SusD-like N-terminal" evidence="8">
    <location>
        <begin position="100"/>
        <end position="220"/>
    </location>
</feature>
<feature type="signal peptide" evidence="6">
    <location>
        <begin position="1"/>
        <end position="18"/>
    </location>
</feature>
<dbReference type="PROSITE" id="PS51257">
    <property type="entry name" value="PROKAR_LIPOPROTEIN"/>
    <property type="match status" value="1"/>
</dbReference>
<evidence type="ECO:0000256" key="6">
    <source>
        <dbReference type="SAM" id="SignalP"/>
    </source>
</evidence>
<sequence>MKKRIIYFALLIGLLACSDDFTESPAVGALSDSALQNAVGVDLMLTGAYSVLDGTRANGFGEGWATSGDNWIMDVMSDDAHKGSTDGDQPELFNLETMSWSTGSSYFLGKWGVVFAGVNRANAVIALINSIEEGDFSAQLAEARFLRGHYNFELQKMWGNVPYISDENYANTEFNQPNPGPIWDQIEADFDYAMNNLPTTQDFPGRPTSWAAKAFLGKAHLHQSEWDDAFTLLNDVVANGPYDLMADYVDNFRLAGDNSVESIFSIQFAADDGQSYNGNAQGALNFPNPGPFGSCCGFYQPTQDLLNAFQTDGSGLPLLDTYNQTDVNSDFAIDSSSPFTPFDGPLDPRADYTVGRRGIDYNGYGEHIGNDWIRAEYTDISGSYLPKKNVYWEGEADNQATGAWGQQLSGVNYHIMRFADVLLMAAEAAVEKSSPNLPLAMDYVNRVRDRAKNSNYMQAVDGSGDAANYVIDTYTSFADQAFARKAVRFERRVELGMEGHRLFDLRRWGNYVDVMTEYNTNEARTIPPFGTKAGSYSATNLLFPIPINAIDQSGGVLTQNPGF</sequence>
<dbReference type="GO" id="GO:0009279">
    <property type="term" value="C:cell outer membrane"/>
    <property type="evidence" value="ECO:0007669"/>
    <property type="project" value="UniProtKB-SubCell"/>
</dbReference>
<evidence type="ECO:0000259" key="7">
    <source>
        <dbReference type="Pfam" id="PF07980"/>
    </source>
</evidence>